<dbReference type="GO" id="GO:0005886">
    <property type="term" value="C:plasma membrane"/>
    <property type="evidence" value="ECO:0007669"/>
    <property type="project" value="UniProtKB-SubCell"/>
</dbReference>
<dbReference type="PANTHER" id="PTHR30572:SF18">
    <property type="entry name" value="ABC-TYPE MACROLIDE FAMILY EXPORT SYSTEM PERMEASE COMPONENT 2"/>
    <property type="match status" value="1"/>
</dbReference>
<reference evidence="9 10" key="1">
    <citation type="submission" date="2018-11" db="EMBL/GenBank/DDBJ databases">
        <authorList>
            <person name="Zhou Z."/>
            <person name="Wang G."/>
        </authorList>
    </citation>
    <scope>NUCLEOTIDE SEQUENCE [LARGE SCALE GENOMIC DNA]</scope>
    <source>
        <strain evidence="9 10">KCTC52004</strain>
    </source>
</reference>
<dbReference type="PANTHER" id="PTHR30572">
    <property type="entry name" value="MEMBRANE COMPONENT OF TRANSPORTER-RELATED"/>
    <property type="match status" value="1"/>
</dbReference>
<evidence type="ECO:0000259" key="8">
    <source>
        <dbReference type="Pfam" id="PF12704"/>
    </source>
</evidence>
<organism evidence="9 10">
    <name type="scientific">Larkinella rosea</name>
    <dbReference type="NCBI Taxonomy" id="2025312"/>
    <lineage>
        <taxon>Bacteria</taxon>
        <taxon>Pseudomonadati</taxon>
        <taxon>Bacteroidota</taxon>
        <taxon>Cytophagia</taxon>
        <taxon>Cytophagales</taxon>
        <taxon>Spirosomataceae</taxon>
        <taxon>Larkinella</taxon>
    </lineage>
</organism>
<dbReference type="InterPro" id="IPR025857">
    <property type="entry name" value="MacB_PCD"/>
</dbReference>
<feature type="domain" description="MacB-like periplasmic core" evidence="8">
    <location>
        <begin position="20"/>
        <end position="240"/>
    </location>
</feature>
<evidence type="ECO:0000256" key="3">
    <source>
        <dbReference type="ARBA" id="ARBA00022692"/>
    </source>
</evidence>
<evidence type="ECO:0000313" key="9">
    <source>
        <dbReference type="EMBL" id="RRB00152.1"/>
    </source>
</evidence>
<feature type="domain" description="MacB-like periplasmic core" evidence="8">
    <location>
        <begin position="432"/>
        <end position="633"/>
    </location>
</feature>
<feature type="transmembrane region" description="Helical" evidence="6">
    <location>
        <begin position="285"/>
        <end position="305"/>
    </location>
</feature>
<evidence type="ECO:0000256" key="6">
    <source>
        <dbReference type="SAM" id="Phobius"/>
    </source>
</evidence>
<accession>A0A3P1BGN1</accession>
<evidence type="ECO:0000256" key="5">
    <source>
        <dbReference type="ARBA" id="ARBA00023136"/>
    </source>
</evidence>
<name>A0A3P1BGN1_9BACT</name>
<dbReference type="OrthoDB" id="5933722at2"/>
<dbReference type="PROSITE" id="PS51257">
    <property type="entry name" value="PROKAR_LIPOPROTEIN"/>
    <property type="match status" value="1"/>
</dbReference>
<dbReference type="AlphaFoldDB" id="A0A3P1BGN1"/>
<comment type="caution">
    <text evidence="9">The sequence shown here is derived from an EMBL/GenBank/DDBJ whole genome shotgun (WGS) entry which is preliminary data.</text>
</comment>
<proteinExistence type="predicted"/>
<comment type="subcellular location">
    <subcellularLocation>
        <location evidence="1">Cell membrane</location>
        <topology evidence="1">Multi-pass membrane protein</topology>
    </subcellularLocation>
</comment>
<feature type="transmembrane region" description="Helical" evidence="6">
    <location>
        <begin position="754"/>
        <end position="774"/>
    </location>
</feature>
<keyword evidence="2" id="KW-1003">Cell membrane</keyword>
<feature type="domain" description="ABC3 transporter permease C-terminal" evidence="7">
    <location>
        <begin position="673"/>
        <end position="782"/>
    </location>
</feature>
<keyword evidence="3 6" id="KW-0812">Transmembrane</keyword>
<feature type="transmembrane region" description="Helical" evidence="6">
    <location>
        <begin position="337"/>
        <end position="356"/>
    </location>
</feature>
<evidence type="ECO:0000256" key="1">
    <source>
        <dbReference type="ARBA" id="ARBA00004651"/>
    </source>
</evidence>
<dbReference type="Pfam" id="PF02687">
    <property type="entry name" value="FtsX"/>
    <property type="match status" value="2"/>
</dbReference>
<protein>
    <submittedName>
        <fullName evidence="9">FtsX-like permease family protein</fullName>
    </submittedName>
</protein>
<feature type="transmembrane region" description="Helical" evidence="6">
    <location>
        <begin position="420"/>
        <end position="444"/>
    </location>
</feature>
<dbReference type="EMBL" id="RQJO01000011">
    <property type="protein sequence ID" value="RRB00152.1"/>
    <property type="molecule type" value="Genomic_DNA"/>
</dbReference>
<gene>
    <name evidence="9" type="ORF">EHT25_25445</name>
</gene>
<feature type="transmembrane region" description="Helical" evidence="6">
    <location>
        <begin position="706"/>
        <end position="734"/>
    </location>
</feature>
<feature type="transmembrane region" description="Helical" evidence="6">
    <location>
        <begin position="674"/>
        <end position="694"/>
    </location>
</feature>
<evidence type="ECO:0000256" key="4">
    <source>
        <dbReference type="ARBA" id="ARBA00022989"/>
    </source>
</evidence>
<evidence type="ECO:0000259" key="7">
    <source>
        <dbReference type="Pfam" id="PF02687"/>
    </source>
</evidence>
<keyword evidence="4 6" id="KW-1133">Transmembrane helix</keyword>
<sequence>MISNYFKIARRNLIRNKAFSGLNIAGLALGMACSLLIMLWVQDERSVDGFHANGNRLYQVYERSSYDGKVEAGYMTQGLLADELKRVIPEIEYASGYEGNHLYRSTFEVGEKINKVEGTYAGADFFRMFSYPLVQGTPETALNTPIGVAISRKVAEQFFGNPEKAIGKAIRYENREDLIVTAVFENVPANSSQQFDFLRSWNAYVKENQWVTNWSNTSPHTLVQLRPTADPARVEAKIKDFIYRYKQKDQGSLVELALQSYPEKYLHSTFKNGQIDGGRIEYVRLFSFVAVFILLIACINFMNLATARSTKRAKEVGVRKVVGAVRTALMGQFLGEALLLTFCSILIAVALVAVLLPAFNSLTGKQLFLPFGQPVFWASLLGLLTLTGFVAGSYPALFMSSLSPIRVLKGSLKFSGGATFFRKSLVVFQFSLSIILIVGMIVMYRQMQFVQTKNLGYDRENLVYIPIEGDLVQKYNLFKEEASRMPGIRAVSRMRNSPTVNDHGVSDIGWSGKDPNLWVSFSDELVGFDFVKTMNLKLKEGRDFSREFGADTVSYSGFLLNETALKKIGYQHPIGQPLWWGGRQGTIIGIVKDFHFNSMHEAIQPLVIRLDEKKPYGTILVRTEAGKTREALAGLEKISKELNPNFPFTYQFSDQEYAKLYKSEQVVSQLANSFAVLAIFISCLGLFGLAAFTAEQRTKEIGVRKALGASVASVVTLLSQDFLKLVLIAILIASPLSWYAMTRWLDGFAYKIDIGWWVFALAGFLAIAIALLTVSFQSIKAALVNPVKSLKSE</sequence>
<dbReference type="Proteomes" id="UP000271925">
    <property type="component" value="Unassembled WGS sequence"/>
</dbReference>
<dbReference type="Pfam" id="PF12704">
    <property type="entry name" value="MacB_PCD"/>
    <property type="match status" value="2"/>
</dbReference>
<evidence type="ECO:0000313" key="10">
    <source>
        <dbReference type="Proteomes" id="UP000271925"/>
    </source>
</evidence>
<feature type="domain" description="ABC3 transporter permease C-terminal" evidence="7">
    <location>
        <begin position="288"/>
        <end position="403"/>
    </location>
</feature>
<feature type="transmembrane region" description="Helical" evidence="6">
    <location>
        <begin position="376"/>
        <end position="399"/>
    </location>
</feature>
<keyword evidence="10" id="KW-1185">Reference proteome</keyword>
<keyword evidence="5 6" id="KW-0472">Membrane</keyword>
<evidence type="ECO:0000256" key="2">
    <source>
        <dbReference type="ARBA" id="ARBA00022475"/>
    </source>
</evidence>
<feature type="transmembrane region" description="Helical" evidence="6">
    <location>
        <begin position="21"/>
        <end position="41"/>
    </location>
</feature>
<dbReference type="InterPro" id="IPR050250">
    <property type="entry name" value="Macrolide_Exporter_MacB"/>
</dbReference>
<dbReference type="GO" id="GO:0022857">
    <property type="term" value="F:transmembrane transporter activity"/>
    <property type="evidence" value="ECO:0007669"/>
    <property type="project" value="TreeGrafter"/>
</dbReference>
<dbReference type="InterPro" id="IPR003838">
    <property type="entry name" value="ABC3_permease_C"/>
</dbReference>